<accession>A0A9X2KHP7</accession>
<evidence type="ECO:0000256" key="1">
    <source>
        <dbReference type="ARBA" id="ARBA00001579"/>
    </source>
</evidence>
<dbReference type="GO" id="GO:0008483">
    <property type="term" value="F:transaminase activity"/>
    <property type="evidence" value="ECO:0007669"/>
    <property type="project" value="InterPro"/>
</dbReference>
<comment type="pathway">
    <text evidence="3">Porphyrin-containing compound metabolism; protoporphyrin-IX biosynthesis; 5-aminolevulinate from L-glutamyl-tRNA(Glu): step 2/2.</text>
</comment>
<dbReference type="HAMAP" id="MF_00375">
    <property type="entry name" value="HemL_aminotrans_3"/>
    <property type="match status" value="1"/>
</dbReference>
<dbReference type="PANTHER" id="PTHR43713:SF3">
    <property type="entry name" value="GLUTAMATE-1-SEMIALDEHYDE 2,1-AMINOMUTASE 1, CHLOROPLASTIC-RELATED"/>
    <property type="match status" value="1"/>
</dbReference>
<dbReference type="RefSeq" id="WP_254166566.1">
    <property type="nucleotide sequence ID" value="NZ_JANAFB010000018.1"/>
</dbReference>
<gene>
    <name evidence="8" type="primary">hemL</name>
    <name evidence="9" type="ORF">NBM05_08635</name>
</gene>
<dbReference type="InterPro" id="IPR049704">
    <property type="entry name" value="Aminotrans_3_PPA_site"/>
</dbReference>
<evidence type="ECO:0000256" key="4">
    <source>
        <dbReference type="ARBA" id="ARBA00008981"/>
    </source>
</evidence>
<comment type="subcellular location">
    <subcellularLocation>
        <location evidence="8">Cytoplasm</location>
    </subcellularLocation>
</comment>
<evidence type="ECO:0000313" key="10">
    <source>
        <dbReference type="Proteomes" id="UP001139502"/>
    </source>
</evidence>
<comment type="catalytic activity">
    <reaction evidence="1 8">
        <text>(S)-4-amino-5-oxopentanoate = 5-aminolevulinate</text>
        <dbReference type="Rhea" id="RHEA:14265"/>
        <dbReference type="ChEBI" id="CHEBI:57501"/>
        <dbReference type="ChEBI" id="CHEBI:356416"/>
        <dbReference type="EC" id="5.4.3.8"/>
    </reaction>
</comment>
<comment type="similarity">
    <text evidence="4 8">Belongs to the class-III pyridoxal-phosphate-dependent aminotransferase family. HemL subfamily.</text>
</comment>
<dbReference type="NCBIfam" id="NF000818">
    <property type="entry name" value="PRK00062.1"/>
    <property type="match status" value="1"/>
</dbReference>
<organism evidence="9 10">
    <name type="scientific">Rothia santali</name>
    <dbReference type="NCBI Taxonomy" id="2949643"/>
    <lineage>
        <taxon>Bacteria</taxon>
        <taxon>Bacillati</taxon>
        <taxon>Actinomycetota</taxon>
        <taxon>Actinomycetes</taxon>
        <taxon>Micrococcales</taxon>
        <taxon>Micrococcaceae</taxon>
        <taxon>Rothia</taxon>
    </lineage>
</organism>
<comment type="caution">
    <text evidence="9">The sequence shown here is derived from an EMBL/GenBank/DDBJ whole genome shotgun (WGS) entry which is preliminary data.</text>
</comment>
<dbReference type="AlphaFoldDB" id="A0A9X2KHP7"/>
<evidence type="ECO:0000256" key="5">
    <source>
        <dbReference type="ARBA" id="ARBA00022898"/>
    </source>
</evidence>
<dbReference type="Proteomes" id="UP001139502">
    <property type="component" value="Unassembled WGS sequence"/>
</dbReference>
<proteinExistence type="inferred from homology"/>
<dbReference type="SUPFAM" id="SSF53383">
    <property type="entry name" value="PLP-dependent transferases"/>
    <property type="match status" value="1"/>
</dbReference>
<feature type="modified residue" description="N6-(pyridoxal phosphate)lysine" evidence="8">
    <location>
        <position position="277"/>
    </location>
</feature>
<keyword evidence="5 8" id="KW-0663">Pyridoxal phosphate</keyword>
<sequence>MTVSQDLFDRSRRVIPGGVNSPVRAFNSVGGTPPFLVEADGPYVTDADGFEYVDLVCSWGPALLGHRYEPVIEAVHAAVERGLSFGASTPGETELAELVVDRLNAVATDGPVIDQLRLVSTGTEATMTSIRLARGFTGRDLIIKFAGCYHGHVDSLLSEAGSGVATLALPGSAGVTEATAAQTIVLPYNDLAAVREAFALNEGRIAAVITESAPCNMGVVTPDADFNRGLREITAAHGALLIVDEVLTGFRSSSAGYWGLTSPEQGGWAPDIFTFGKVIGGGMPIAALGGRREVMEHLAPTGPVYQAGTLSGNPLSVAAGLTTLRHAGPEVYETIDARSLQLQRELTSALDAEGVDHSIQTAGNIFSLAFGTGRTGVRGYADIKASESFRYRPFFHSMLSSGVYLAPSPYEAWFLSAAHDDAAMDRIVSALPAAAQAAAEATPGE</sequence>
<dbReference type="InterPro" id="IPR005814">
    <property type="entry name" value="Aminotrans_3"/>
</dbReference>
<evidence type="ECO:0000313" key="9">
    <source>
        <dbReference type="EMBL" id="MCP3426067.1"/>
    </source>
</evidence>
<keyword evidence="8" id="KW-0963">Cytoplasm</keyword>
<dbReference type="InterPro" id="IPR004639">
    <property type="entry name" value="4pyrrol_synth_GluAld_NH2Trfase"/>
</dbReference>
<dbReference type="Pfam" id="PF00202">
    <property type="entry name" value="Aminotran_3"/>
    <property type="match status" value="1"/>
</dbReference>
<evidence type="ECO:0000256" key="8">
    <source>
        <dbReference type="HAMAP-Rule" id="MF_00375"/>
    </source>
</evidence>
<keyword evidence="7 8" id="KW-0627">Porphyrin biosynthesis</keyword>
<comment type="subunit">
    <text evidence="8">Homodimer.</text>
</comment>
<dbReference type="InterPro" id="IPR015424">
    <property type="entry name" value="PyrdxlP-dep_Trfase"/>
</dbReference>
<dbReference type="EMBL" id="JANAFB010000018">
    <property type="protein sequence ID" value="MCP3426067.1"/>
    <property type="molecule type" value="Genomic_DNA"/>
</dbReference>
<name>A0A9X2KHP7_9MICC</name>
<dbReference type="EC" id="5.4.3.8" evidence="8"/>
<dbReference type="FunFam" id="3.40.640.10:FF:000021">
    <property type="entry name" value="Glutamate-1-semialdehyde 2,1-aminomutase"/>
    <property type="match status" value="1"/>
</dbReference>
<evidence type="ECO:0000256" key="2">
    <source>
        <dbReference type="ARBA" id="ARBA00001933"/>
    </source>
</evidence>
<dbReference type="PANTHER" id="PTHR43713">
    <property type="entry name" value="GLUTAMATE-1-SEMIALDEHYDE 2,1-AMINOMUTASE"/>
    <property type="match status" value="1"/>
</dbReference>
<dbReference type="CDD" id="cd00610">
    <property type="entry name" value="OAT_like"/>
    <property type="match status" value="1"/>
</dbReference>
<dbReference type="Gene3D" id="3.40.640.10">
    <property type="entry name" value="Type I PLP-dependent aspartate aminotransferase-like (Major domain)"/>
    <property type="match status" value="1"/>
</dbReference>
<dbReference type="Gene3D" id="3.90.1150.10">
    <property type="entry name" value="Aspartate Aminotransferase, domain 1"/>
    <property type="match status" value="1"/>
</dbReference>
<dbReference type="GO" id="GO:0005737">
    <property type="term" value="C:cytoplasm"/>
    <property type="evidence" value="ECO:0007669"/>
    <property type="project" value="UniProtKB-SubCell"/>
</dbReference>
<dbReference type="GO" id="GO:0006782">
    <property type="term" value="P:protoporphyrinogen IX biosynthetic process"/>
    <property type="evidence" value="ECO:0007669"/>
    <property type="project" value="UniProtKB-UniRule"/>
</dbReference>
<dbReference type="GO" id="GO:0030170">
    <property type="term" value="F:pyridoxal phosphate binding"/>
    <property type="evidence" value="ECO:0007669"/>
    <property type="project" value="InterPro"/>
</dbReference>
<evidence type="ECO:0000256" key="6">
    <source>
        <dbReference type="ARBA" id="ARBA00023235"/>
    </source>
</evidence>
<comment type="cofactor">
    <cofactor evidence="2 8">
        <name>pyridoxal 5'-phosphate</name>
        <dbReference type="ChEBI" id="CHEBI:597326"/>
    </cofactor>
</comment>
<evidence type="ECO:0000256" key="7">
    <source>
        <dbReference type="ARBA" id="ARBA00023244"/>
    </source>
</evidence>
<keyword evidence="6 8" id="KW-0413">Isomerase</keyword>
<reference evidence="9" key="1">
    <citation type="submission" date="2022-06" db="EMBL/GenBank/DDBJ databases">
        <title>Rothia sp. isolated from sandalwood seedling.</title>
        <authorList>
            <person name="Tuikhar N."/>
            <person name="Kirdat K."/>
            <person name="Thorat V."/>
            <person name="Swetha P."/>
            <person name="Padma S."/>
            <person name="Sundararaj R."/>
            <person name="Yadav A."/>
        </authorList>
    </citation>
    <scope>NUCLEOTIDE SEQUENCE</scope>
    <source>
        <strain evidence="9">AR01</strain>
    </source>
</reference>
<dbReference type="GO" id="GO:0042286">
    <property type="term" value="F:glutamate-1-semialdehyde 2,1-aminomutase activity"/>
    <property type="evidence" value="ECO:0007669"/>
    <property type="project" value="UniProtKB-UniRule"/>
</dbReference>
<dbReference type="InterPro" id="IPR015421">
    <property type="entry name" value="PyrdxlP-dep_Trfase_major"/>
</dbReference>
<keyword evidence="10" id="KW-1185">Reference proteome</keyword>
<evidence type="ECO:0000256" key="3">
    <source>
        <dbReference type="ARBA" id="ARBA00004819"/>
    </source>
</evidence>
<dbReference type="PROSITE" id="PS00600">
    <property type="entry name" value="AA_TRANSFER_CLASS_3"/>
    <property type="match status" value="1"/>
</dbReference>
<protein>
    <recommendedName>
        <fullName evidence="8">Glutamate-1-semialdehyde 2,1-aminomutase</fullName>
        <shortName evidence="8">GSA</shortName>
        <ecNumber evidence="8">5.4.3.8</ecNumber>
    </recommendedName>
    <alternativeName>
        <fullName evidence="8">Glutamate-1-semialdehyde aminotransferase</fullName>
        <shortName evidence="8">GSA-AT</shortName>
    </alternativeName>
</protein>
<dbReference type="InterPro" id="IPR015422">
    <property type="entry name" value="PyrdxlP-dep_Trfase_small"/>
</dbReference>